<name>A0A0R1RP45_9LACO</name>
<dbReference type="Proteomes" id="UP000051697">
    <property type="component" value="Unassembled WGS sequence"/>
</dbReference>
<dbReference type="SUPFAM" id="SSF48317">
    <property type="entry name" value="Acid phosphatase/Vanadium-dependent haloperoxidase"/>
    <property type="match status" value="1"/>
</dbReference>
<evidence type="ECO:0000259" key="2">
    <source>
        <dbReference type="SMART" id="SM00014"/>
    </source>
</evidence>
<protein>
    <submittedName>
        <fullName evidence="3">Phosphatase</fullName>
    </submittedName>
</protein>
<dbReference type="AlphaFoldDB" id="A0A0R1RP45"/>
<accession>A0A0R1RP45</accession>
<feature type="transmembrane region" description="Helical" evidence="1">
    <location>
        <begin position="157"/>
        <end position="179"/>
    </location>
</feature>
<evidence type="ECO:0000313" key="4">
    <source>
        <dbReference type="Proteomes" id="UP000051697"/>
    </source>
</evidence>
<feature type="transmembrane region" description="Helical" evidence="1">
    <location>
        <begin position="126"/>
        <end position="150"/>
    </location>
</feature>
<dbReference type="SMART" id="SM00014">
    <property type="entry name" value="acidPPc"/>
    <property type="match status" value="1"/>
</dbReference>
<sequence length="221" mass="25113">MFIEQDQDRIKRFLWSGIFVVIIACLVMFNSVVFQLVDSLIQGFFVTTQTGFRDKLMTIVSFLGEPKLAIVYTVILAFLLWGFKYKIPAIWALGTVAGGDIVAYLLKEIVKRARPVQHLKADDGYSFPSGHVFGMFLVIAILFIIVVPLIQSSVKRFLLSAILVIFLILLAISRVYLFAHYPSDTIAAILLAYAWLQVSEWLYVWLAPILKKWKFVANSEV</sequence>
<keyword evidence="4" id="KW-1185">Reference proteome</keyword>
<reference evidence="3 4" key="1">
    <citation type="journal article" date="2015" name="Genome Announc.">
        <title>Expanding the biotechnology potential of lactobacilli through comparative genomics of 213 strains and associated genera.</title>
        <authorList>
            <person name="Sun Z."/>
            <person name="Harris H.M."/>
            <person name="McCann A."/>
            <person name="Guo C."/>
            <person name="Argimon S."/>
            <person name="Zhang W."/>
            <person name="Yang X."/>
            <person name="Jeffery I.B."/>
            <person name="Cooney J.C."/>
            <person name="Kagawa T.F."/>
            <person name="Liu W."/>
            <person name="Song Y."/>
            <person name="Salvetti E."/>
            <person name="Wrobel A."/>
            <person name="Rasinkangas P."/>
            <person name="Parkhill J."/>
            <person name="Rea M.C."/>
            <person name="O'Sullivan O."/>
            <person name="Ritari J."/>
            <person name="Douillard F.P."/>
            <person name="Paul Ross R."/>
            <person name="Yang R."/>
            <person name="Briner A.E."/>
            <person name="Felis G.E."/>
            <person name="de Vos W.M."/>
            <person name="Barrangou R."/>
            <person name="Klaenhammer T.R."/>
            <person name="Caufield P.W."/>
            <person name="Cui Y."/>
            <person name="Zhang H."/>
            <person name="O'Toole P.W."/>
        </authorList>
    </citation>
    <scope>NUCLEOTIDE SEQUENCE [LARGE SCALE GENOMIC DNA]</scope>
    <source>
        <strain evidence="3 4">DSM 15707</strain>
    </source>
</reference>
<keyword evidence="1" id="KW-1133">Transmembrane helix</keyword>
<organism evidence="3 4">
    <name type="scientific">Paucilactobacillus oligofermentans DSM 15707 = LMG 22743</name>
    <dbReference type="NCBI Taxonomy" id="1423778"/>
    <lineage>
        <taxon>Bacteria</taxon>
        <taxon>Bacillati</taxon>
        <taxon>Bacillota</taxon>
        <taxon>Bacilli</taxon>
        <taxon>Lactobacillales</taxon>
        <taxon>Lactobacillaceae</taxon>
        <taxon>Paucilactobacillus</taxon>
    </lineage>
</organism>
<gene>
    <name evidence="3" type="ORF">FC70_GL000831</name>
</gene>
<dbReference type="PANTHER" id="PTHR14969:SF13">
    <property type="entry name" value="AT30094P"/>
    <property type="match status" value="1"/>
</dbReference>
<dbReference type="STRING" id="1423778.FC70_GL000831"/>
<evidence type="ECO:0000313" key="3">
    <source>
        <dbReference type="EMBL" id="KRL55235.1"/>
    </source>
</evidence>
<dbReference type="PANTHER" id="PTHR14969">
    <property type="entry name" value="SPHINGOSINE-1-PHOSPHATE PHOSPHOHYDROLASE"/>
    <property type="match status" value="1"/>
</dbReference>
<dbReference type="Gene3D" id="1.20.144.10">
    <property type="entry name" value="Phosphatidic acid phosphatase type 2/haloperoxidase"/>
    <property type="match status" value="2"/>
</dbReference>
<dbReference type="OrthoDB" id="9789113at2"/>
<dbReference type="RefSeq" id="WP_057889792.1">
    <property type="nucleotide sequence ID" value="NZ_AZFE01000031.1"/>
</dbReference>
<dbReference type="InterPro" id="IPR000326">
    <property type="entry name" value="PAP2/HPO"/>
</dbReference>
<feature type="transmembrane region" description="Helical" evidence="1">
    <location>
        <begin position="185"/>
        <end position="206"/>
    </location>
</feature>
<evidence type="ECO:0000256" key="1">
    <source>
        <dbReference type="SAM" id="Phobius"/>
    </source>
</evidence>
<feature type="transmembrane region" description="Helical" evidence="1">
    <location>
        <begin position="56"/>
        <end position="81"/>
    </location>
</feature>
<feature type="transmembrane region" description="Helical" evidence="1">
    <location>
        <begin position="88"/>
        <end position="106"/>
    </location>
</feature>
<dbReference type="KEGG" id="lol:LACOL_0467"/>
<keyword evidence="1" id="KW-0812">Transmembrane</keyword>
<dbReference type="InterPro" id="IPR036938">
    <property type="entry name" value="PAP2/HPO_sf"/>
</dbReference>
<feature type="domain" description="Phosphatidic acid phosphatase type 2/haloperoxidase" evidence="2">
    <location>
        <begin position="88"/>
        <end position="200"/>
    </location>
</feature>
<keyword evidence="1" id="KW-0472">Membrane</keyword>
<feature type="transmembrane region" description="Helical" evidence="1">
    <location>
        <begin position="12"/>
        <end position="36"/>
    </location>
</feature>
<dbReference type="EMBL" id="AZFE01000031">
    <property type="protein sequence ID" value="KRL55235.1"/>
    <property type="molecule type" value="Genomic_DNA"/>
</dbReference>
<dbReference type="CDD" id="cd03392">
    <property type="entry name" value="PAP2_like_2"/>
    <property type="match status" value="1"/>
</dbReference>
<dbReference type="PATRIC" id="fig|1423778.4.peg.864"/>
<proteinExistence type="predicted"/>
<comment type="caution">
    <text evidence="3">The sequence shown here is derived from an EMBL/GenBank/DDBJ whole genome shotgun (WGS) entry which is preliminary data.</text>
</comment>
<dbReference type="Pfam" id="PF01569">
    <property type="entry name" value="PAP2"/>
    <property type="match status" value="1"/>
</dbReference>